<evidence type="ECO:0008006" key="4">
    <source>
        <dbReference type="Google" id="ProtNLM"/>
    </source>
</evidence>
<gene>
    <name evidence="2" type="ORF">LCER1_G006728</name>
</gene>
<feature type="signal peptide" evidence="1">
    <location>
        <begin position="1"/>
        <end position="21"/>
    </location>
</feature>
<keyword evidence="3" id="KW-1185">Reference proteome</keyword>
<name>A0A7D8UL77_9HELO</name>
<accession>A0A7D8UL77</accession>
<evidence type="ECO:0000256" key="1">
    <source>
        <dbReference type="SAM" id="SignalP"/>
    </source>
</evidence>
<keyword evidence="1" id="KW-0732">Signal</keyword>
<organism evidence="2 3">
    <name type="scientific">Lachnellula cervina</name>
    <dbReference type="NCBI Taxonomy" id="1316786"/>
    <lineage>
        <taxon>Eukaryota</taxon>
        <taxon>Fungi</taxon>
        <taxon>Dikarya</taxon>
        <taxon>Ascomycota</taxon>
        <taxon>Pezizomycotina</taxon>
        <taxon>Leotiomycetes</taxon>
        <taxon>Helotiales</taxon>
        <taxon>Lachnaceae</taxon>
        <taxon>Lachnellula</taxon>
    </lineage>
</organism>
<comment type="caution">
    <text evidence="2">The sequence shown here is derived from an EMBL/GenBank/DDBJ whole genome shotgun (WGS) entry which is preliminary data.</text>
</comment>
<evidence type="ECO:0000313" key="3">
    <source>
        <dbReference type="Proteomes" id="UP000481288"/>
    </source>
</evidence>
<dbReference type="OrthoDB" id="3502031at2759"/>
<evidence type="ECO:0000313" key="2">
    <source>
        <dbReference type="EMBL" id="TVY51125.1"/>
    </source>
</evidence>
<proteinExistence type="predicted"/>
<protein>
    <recommendedName>
        <fullName evidence="4">Ecp2 effector protein domain-containing protein</fullName>
    </recommendedName>
</protein>
<dbReference type="AlphaFoldDB" id="A0A7D8UL77"/>
<sequence>MHFSTILTLFSITAITGVTQAAGLGASNANHLSKYTSDACDDKDKYDKWKSTMTCKCLLIEIDAASIYTDHEATQSVFAYSDGNCNDFLGEISAKQCINTATLFSAGRIVSLWFSLPGVCNPRGVGDIAAGAAADA</sequence>
<reference evidence="2 3" key="1">
    <citation type="submission" date="2018-05" db="EMBL/GenBank/DDBJ databases">
        <title>Whole genome sequencing for identification of molecular markers to develop diagnostic detection tools for the regulated plant pathogen Lachnellula willkommii.</title>
        <authorList>
            <person name="Giroux E."/>
            <person name="Bilodeau G."/>
        </authorList>
    </citation>
    <scope>NUCLEOTIDE SEQUENCE [LARGE SCALE GENOMIC DNA]</scope>
    <source>
        <strain evidence="2 3">CBS 625.97</strain>
    </source>
</reference>
<dbReference type="Proteomes" id="UP000481288">
    <property type="component" value="Unassembled WGS sequence"/>
</dbReference>
<dbReference type="EMBL" id="QGMG01000899">
    <property type="protein sequence ID" value="TVY51125.1"/>
    <property type="molecule type" value="Genomic_DNA"/>
</dbReference>
<feature type="chain" id="PRO_5028909699" description="Ecp2 effector protein domain-containing protein" evidence="1">
    <location>
        <begin position="22"/>
        <end position="136"/>
    </location>
</feature>